<organism evidence="2 3">
    <name type="scientific">Vibrio tapetis subsp. tapetis</name>
    <dbReference type="NCBI Taxonomy" id="1671868"/>
    <lineage>
        <taxon>Bacteria</taxon>
        <taxon>Pseudomonadati</taxon>
        <taxon>Pseudomonadota</taxon>
        <taxon>Gammaproteobacteria</taxon>
        <taxon>Vibrionales</taxon>
        <taxon>Vibrionaceae</taxon>
        <taxon>Vibrio</taxon>
    </lineage>
</organism>
<dbReference type="InterPro" id="IPR026481">
    <property type="entry name" value="CCGSCS"/>
</dbReference>
<accession>A0A2N8ZLU4</accession>
<dbReference type="RefSeq" id="WP_102525011.1">
    <property type="nucleotide sequence ID" value="NZ_LT960612.1"/>
</dbReference>
<evidence type="ECO:0000313" key="3">
    <source>
        <dbReference type="Proteomes" id="UP000235828"/>
    </source>
</evidence>
<feature type="compositionally biased region" description="Basic and acidic residues" evidence="1">
    <location>
        <begin position="33"/>
        <end position="45"/>
    </location>
</feature>
<evidence type="ECO:0008006" key="4">
    <source>
        <dbReference type="Google" id="ProtNLM"/>
    </source>
</evidence>
<sequence length="54" mass="5888">MALSFTNIFKKTDDKKAEEKLVQNPVSNEEASSEEKVKEAKKHGEPGVCCGSCS</sequence>
<proteinExistence type="predicted"/>
<protein>
    <recommendedName>
        <fullName evidence="4">CCGSCS motif protein</fullName>
    </recommendedName>
</protein>
<dbReference type="AlphaFoldDB" id="A0A2N8ZLU4"/>
<evidence type="ECO:0000313" key="2">
    <source>
        <dbReference type="EMBL" id="SON52867.1"/>
    </source>
</evidence>
<gene>
    <name evidence="2" type="ORF">VTAP4600_B1256</name>
</gene>
<evidence type="ECO:0000256" key="1">
    <source>
        <dbReference type="SAM" id="MobiDB-lite"/>
    </source>
</evidence>
<reference evidence="2 3" key="1">
    <citation type="submission" date="2017-10" db="EMBL/GenBank/DDBJ databases">
        <authorList>
            <person name="Banno H."/>
            <person name="Chua N.-H."/>
        </authorList>
    </citation>
    <scope>NUCLEOTIDE SEQUENCE [LARGE SCALE GENOMIC DNA]</scope>
    <source>
        <strain evidence="2">Vibrio tapetis CECT4600</strain>
    </source>
</reference>
<name>A0A2N8ZLU4_9VIBR</name>
<dbReference type="EMBL" id="LT960612">
    <property type="protein sequence ID" value="SON52867.1"/>
    <property type="molecule type" value="Genomic_DNA"/>
</dbReference>
<dbReference type="NCBIfam" id="TIGR04101">
    <property type="entry name" value="CCGSCS"/>
    <property type="match status" value="1"/>
</dbReference>
<feature type="region of interest" description="Disordered" evidence="1">
    <location>
        <begin position="20"/>
        <end position="54"/>
    </location>
</feature>
<dbReference type="KEGG" id="vta:B1256"/>
<dbReference type="Proteomes" id="UP000235828">
    <property type="component" value="Chromosome B"/>
</dbReference>
<keyword evidence="3" id="KW-1185">Reference proteome</keyword>